<feature type="region of interest" description="Disordered" evidence="1">
    <location>
        <begin position="199"/>
        <end position="409"/>
    </location>
</feature>
<organism evidence="2 3">
    <name type="scientific">Sordaria brevicollis</name>
    <dbReference type="NCBI Taxonomy" id="83679"/>
    <lineage>
        <taxon>Eukaryota</taxon>
        <taxon>Fungi</taxon>
        <taxon>Dikarya</taxon>
        <taxon>Ascomycota</taxon>
        <taxon>Pezizomycotina</taxon>
        <taxon>Sordariomycetes</taxon>
        <taxon>Sordariomycetidae</taxon>
        <taxon>Sordariales</taxon>
        <taxon>Sordariaceae</taxon>
        <taxon>Sordaria</taxon>
    </lineage>
</organism>
<reference evidence="2" key="2">
    <citation type="submission" date="2023-07" db="EMBL/GenBank/DDBJ databases">
        <authorList>
            <consortium name="Lawrence Berkeley National Laboratory"/>
            <person name="Haridas S."/>
            <person name="Hensen N."/>
            <person name="Bonometti L."/>
            <person name="Westerberg I."/>
            <person name="Brannstrom I.O."/>
            <person name="Guillou S."/>
            <person name="Cros-Aarteil S."/>
            <person name="Calhoun S."/>
            <person name="Kuo A."/>
            <person name="Mondo S."/>
            <person name="Pangilinan J."/>
            <person name="Riley R."/>
            <person name="LaButti K."/>
            <person name="Andreopoulos B."/>
            <person name="Lipzen A."/>
            <person name="Chen C."/>
            <person name="Yanf M."/>
            <person name="Daum C."/>
            <person name="Ng V."/>
            <person name="Clum A."/>
            <person name="Steindorff A."/>
            <person name="Ohm R."/>
            <person name="Martin F."/>
            <person name="Silar P."/>
            <person name="Natvig D."/>
            <person name="Lalanne C."/>
            <person name="Gautier V."/>
            <person name="Ament-velasquez S.L."/>
            <person name="Kruys A."/>
            <person name="Hutchinson M.I."/>
            <person name="Powell A.J."/>
            <person name="Barry K."/>
            <person name="Miller A.N."/>
            <person name="Grigoriev I.V."/>
            <person name="Debuchy R."/>
            <person name="Gladieux P."/>
            <person name="Thoren M.H."/>
            <person name="Johannesson H."/>
        </authorList>
    </citation>
    <scope>NUCLEOTIDE SEQUENCE</scope>
    <source>
        <strain evidence="2">FGSC 1904</strain>
    </source>
</reference>
<accession>A0AAE0UAX5</accession>
<dbReference type="Proteomes" id="UP001281003">
    <property type="component" value="Unassembled WGS sequence"/>
</dbReference>
<feature type="region of interest" description="Disordered" evidence="1">
    <location>
        <begin position="434"/>
        <end position="469"/>
    </location>
</feature>
<feature type="compositionally biased region" description="Polar residues" evidence="1">
    <location>
        <begin position="434"/>
        <end position="459"/>
    </location>
</feature>
<name>A0AAE0UAX5_SORBR</name>
<feature type="compositionally biased region" description="Basic and acidic residues" evidence="1">
    <location>
        <begin position="40"/>
        <end position="55"/>
    </location>
</feature>
<feature type="compositionally biased region" description="Polar residues" evidence="1">
    <location>
        <begin position="393"/>
        <end position="406"/>
    </location>
</feature>
<feature type="compositionally biased region" description="Low complexity" evidence="1">
    <location>
        <begin position="257"/>
        <end position="278"/>
    </location>
</feature>
<dbReference type="EMBL" id="JAUTDP010000007">
    <property type="protein sequence ID" value="KAK3397446.1"/>
    <property type="molecule type" value="Genomic_DNA"/>
</dbReference>
<feature type="compositionally biased region" description="Basic residues" evidence="1">
    <location>
        <begin position="64"/>
        <end position="77"/>
    </location>
</feature>
<feature type="compositionally biased region" description="Basic and acidic residues" evidence="1">
    <location>
        <begin position="8"/>
        <end position="20"/>
    </location>
</feature>
<reference evidence="2" key="1">
    <citation type="journal article" date="2023" name="Mol. Phylogenet. Evol.">
        <title>Genome-scale phylogeny and comparative genomics of the fungal order Sordariales.</title>
        <authorList>
            <person name="Hensen N."/>
            <person name="Bonometti L."/>
            <person name="Westerberg I."/>
            <person name="Brannstrom I.O."/>
            <person name="Guillou S."/>
            <person name="Cros-Aarteil S."/>
            <person name="Calhoun S."/>
            <person name="Haridas S."/>
            <person name="Kuo A."/>
            <person name="Mondo S."/>
            <person name="Pangilinan J."/>
            <person name="Riley R."/>
            <person name="LaButti K."/>
            <person name="Andreopoulos B."/>
            <person name="Lipzen A."/>
            <person name="Chen C."/>
            <person name="Yan M."/>
            <person name="Daum C."/>
            <person name="Ng V."/>
            <person name="Clum A."/>
            <person name="Steindorff A."/>
            <person name="Ohm R.A."/>
            <person name="Martin F."/>
            <person name="Silar P."/>
            <person name="Natvig D.O."/>
            <person name="Lalanne C."/>
            <person name="Gautier V."/>
            <person name="Ament-Velasquez S.L."/>
            <person name="Kruys A."/>
            <person name="Hutchinson M.I."/>
            <person name="Powell A.J."/>
            <person name="Barry K."/>
            <person name="Miller A.N."/>
            <person name="Grigoriev I.V."/>
            <person name="Debuchy R."/>
            <person name="Gladieux P."/>
            <person name="Hiltunen Thoren M."/>
            <person name="Johannesson H."/>
        </authorList>
    </citation>
    <scope>NUCLEOTIDE SEQUENCE</scope>
    <source>
        <strain evidence="2">FGSC 1904</strain>
    </source>
</reference>
<keyword evidence="3" id="KW-1185">Reference proteome</keyword>
<evidence type="ECO:0000256" key="1">
    <source>
        <dbReference type="SAM" id="MobiDB-lite"/>
    </source>
</evidence>
<feature type="compositionally biased region" description="Low complexity" evidence="1">
    <location>
        <begin position="352"/>
        <end position="365"/>
    </location>
</feature>
<proteinExistence type="predicted"/>
<dbReference type="AlphaFoldDB" id="A0AAE0UAX5"/>
<feature type="compositionally biased region" description="Basic and acidic residues" evidence="1">
    <location>
        <begin position="292"/>
        <end position="301"/>
    </location>
</feature>
<comment type="caution">
    <text evidence="2">The sequence shown here is derived from an EMBL/GenBank/DDBJ whole genome shotgun (WGS) entry which is preliminary data.</text>
</comment>
<feature type="region of interest" description="Disordered" evidence="1">
    <location>
        <begin position="1"/>
        <end position="78"/>
    </location>
</feature>
<sequence>MPPIKTEPGVRIKPEHEPRFDFSSIPRAPVPSAPVKREHHTQQEDRVKHEDRKPDLSSSTHNSQSRRRPRFKSRHSKNYMVYRLRAGETIRAQYRRSEGTVVFTLSSRATDILEDFPEEADRAEENIFDRLRRAHFNIRPIEPSGFLYRKIHHAPISQTVFHVNVEQISEKSEAKDAFDSEDEWVFPSPRTGCYYVQHEEWEDSESPPPSDPASVNFQPVTHPLPISSMSGEPSKDISAASRSEEKPKTQVSQVAPSESSSTTAFNSSSALPSGSHSSNKPFTTTTVSAVDRVLEKGDLRSPSRINPMFKTPSIFGTTSTSGKPSLLGTTSTSNNPSLSGTVPIAGKPSLFSNTSTSNNPSSSNTAPIAGKPSLLTTASTFGTTSTSGKPSLFGTTSTSNNPSLSGTVPMAGRQSLLTTASTAGKPSLFSTASTFGRPSTLGSSSTFGTPSIIGTQSTPWCPPDRSPVTDNFKLAREVVLIDSSPESSPKS</sequence>
<feature type="compositionally biased region" description="Polar residues" evidence="1">
    <location>
        <begin position="314"/>
        <end position="340"/>
    </location>
</feature>
<evidence type="ECO:0000313" key="3">
    <source>
        <dbReference type="Proteomes" id="UP001281003"/>
    </source>
</evidence>
<feature type="compositionally biased region" description="Polar residues" evidence="1">
    <location>
        <begin position="279"/>
        <end position="288"/>
    </location>
</feature>
<evidence type="ECO:0000313" key="2">
    <source>
        <dbReference type="EMBL" id="KAK3397446.1"/>
    </source>
</evidence>
<protein>
    <submittedName>
        <fullName evidence="2">Uncharacterized protein</fullName>
    </submittedName>
</protein>
<gene>
    <name evidence="2" type="ORF">B0T20DRAFT_220564</name>
</gene>
<feature type="compositionally biased region" description="Low complexity" evidence="1">
    <location>
        <begin position="373"/>
        <end position="388"/>
    </location>
</feature>